<dbReference type="InterPro" id="IPR036388">
    <property type="entry name" value="WH-like_DNA-bd_sf"/>
</dbReference>
<dbReference type="RefSeq" id="WP_133095199.1">
    <property type="nucleotide sequence ID" value="NZ_CP038634.1"/>
</dbReference>
<proteinExistence type="predicted"/>
<evidence type="ECO:0000259" key="5">
    <source>
        <dbReference type="PROSITE" id="PS51077"/>
    </source>
</evidence>
<dbReference type="SUPFAM" id="SSF46785">
    <property type="entry name" value="Winged helix' DNA-binding domain"/>
    <property type="match status" value="1"/>
</dbReference>
<dbReference type="GO" id="GO:0003700">
    <property type="term" value="F:DNA-binding transcription factor activity"/>
    <property type="evidence" value="ECO:0007669"/>
    <property type="project" value="TreeGrafter"/>
</dbReference>
<name>A0A4P7LBJ5_9BURK</name>
<evidence type="ECO:0000259" key="6">
    <source>
        <dbReference type="PROSITE" id="PS51078"/>
    </source>
</evidence>
<keyword evidence="2" id="KW-0238">DNA-binding</keyword>
<dbReference type="EMBL" id="CP038634">
    <property type="protein sequence ID" value="QBY51399.1"/>
    <property type="molecule type" value="Genomic_DNA"/>
</dbReference>
<dbReference type="GO" id="GO:0045892">
    <property type="term" value="P:negative regulation of DNA-templated transcription"/>
    <property type="evidence" value="ECO:0007669"/>
    <property type="project" value="TreeGrafter"/>
</dbReference>
<evidence type="ECO:0000256" key="3">
    <source>
        <dbReference type="ARBA" id="ARBA00023163"/>
    </source>
</evidence>
<accession>A0A4P7LBJ5</accession>
<dbReference type="PANTHER" id="PTHR30136:SF33">
    <property type="entry name" value="TRANSCRIPTIONAL REGULATORY PROTEIN"/>
    <property type="match status" value="1"/>
</dbReference>
<dbReference type="InterPro" id="IPR014757">
    <property type="entry name" value="Tscrpt_reg_IclR_C"/>
</dbReference>
<dbReference type="InterPro" id="IPR005471">
    <property type="entry name" value="Tscrpt_reg_IclR_N"/>
</dbReference>
<reference evidence="7 8" key="1">
    <citation type="submission" date="2019-03" db="EMBL/GenBank/DDBJ databases">
        <title>Efficiently degradation of phenoxyalkanoic acid herbicides by Cupriavidus oxalaticus strain X32.</title>
        <authorList>
            <person name="Sheng X."/>
        </authorList>
    </citation>
    <scope>NUCLEOTIDE SEQUENCE [LARGE SCALE GENOMIC DNA]</scope>
    <source>
        <strain evidence="7 8">X32</strain>
    </source>
</reference>
<dbReference type="Pfam" id="PF09339">
    <property type="entry name" value="HTH_IclR"/>
    <property type="match status" value="1"/>
</dbReference>
<evidence type="ECO:0000313" key="7">
    <source>
        <dbReference type="EMBL" id="QBY51399.1"/>
    </source>
</evidence>
<keyword evidence="1" id="KW-0805">Transcription regulation</keyword>
<dbReference type="STRING" id="1349762.GCA_001592245_04490"/>
<protein>
    <submittedName>
        <fullName evidence="7">IclR family transcriptional regulator</fullName>
    </submittedName>
</protein>
<evidence type="ECO:0000256" key="2">
    <source>
        <dbReference type="ARBA" id="ARBA00023125"/>
    </source>
</evidence>
<evidence type="ECO:0000313" key="8">
    <source>
        <dbReference type="Proteomes" id="UP000295294"/>
    </source>
</evidence>
<sequence>MARTAPEAPEAVSTRRVTHQTGRFTRDTAGSQSLERGLVLLRAFRVGTTSLTNAELAARTGLPRPTVSRLTRSLVDASFLRYDVNERAYRLAPVVLSLADAFRHANRAAEIALPLMRKVAEADKVNVGLAVGDKLDMVYLASIRHSLDSVSRTRRVVPGTRVPMELTSIGLAWLGAQPDGVREDMLEGIAARQGEAWPAMRARVLRAIGQSQQRGFCTAAYQQGHLLAVGAAFRGPDQQLYGLNISFPYSASERRRDNARYAAKLARLMDDIQSAWQRAGGG</sequence>
<dbReference type="InterPro" id="IPR050707">
    <property type="entry name" value="HTH_MetabolicPath_Reg"/>
</dbReference>
<dbReference type="AlphaFoldDB" id="A0A4P7LBJ5"/>
<dbReference type="GO" id="GO:0003677">
    <property type="term" value="F:DNA binding"/>
    <property type="evidence" value="ECO:0007669"/>
    <property type="project" value="UniProtKB-KW"/>
</dbReference>
<dbReference type="InterPro" id="IPR036390">
    <property type="entry name" value="WH_DNA-bd_sf"/>
</dbReference>
<feature type="domain" description="IclR-ED" evidence="6">
    <location>
        <begin position="94"/>
        <end position="278"/>
    </location>
</feature>
<keyword evidence="3" id="KW-0804">Transcription</keyword>
<feature type="domain" description="HTH iclR-type" evidence="5">
    <location>
        <begin position="31"/>
        <end position="93"/>
    </location>
</feature>
<dbReference type="OrthoDB" id="9807558at2"/>
<dbReference type="InterPro" id="IPR029016">
    <property type="entry name" value="GAF-like_dom_sf"/>
</dbReference>
<dbReference type="PANTHER" id="PTHR30136">
    <property type="entry name" value="HELIX-TURN-HELIX TRANSCRIPTIONAL REGULATOR, ICLR FAMILY"/>
    <property type="match status" value="1"/>
</dbReference>
<dbReference type="SUPFAM" id="SSF55781">
    <property type="entry name" value="GAF domain-like"/>
    <property type="match status" value="1"/>
</dbReference>
<dbReference type="Gene3D" id="1.10.10.10">
    <property type="entry name" value="Winged helix-like DNA-binding domain superfamily/Winged helix DNA-binding domain"/>
    <property type="match status" value="1"/>
</dbReference>
<dbReference type="PROSITE" id="PS51078">
    <property type="entry name" value="ICLR_ED"/>
    <property type="match status" value="1"/>
</dbReference>
<dbReference type="SMART" id="SM00346">
    <property type="entry name" value="HTH_ICLR"/>
    <property type="match status" value="1"/>
</dbReference>
<gene>
    <name evidence="7" type="ORF">E0W60_09840</name>
</gene>
<evidence type="ECO:0000256" key="4">
    <source>
        <dbReference type="SAM" id="MobiDB-lite"/>
    </source>
</evidence>
<feature type="region of interest" description="Disordered" evidence="4">
    <location>
        <begin position="1"/>
        <end position="23"/>
    </location>
</feature>
<dbReference type="Gene3D" id="3.30.450.40">
    <property type="match status" value="1"/>
</dbReference>
<dbReference type="PROSITE" id="PS51077">
    <property type="entry name" value="HTH_ICLR"/>
    <property type="match status" value="1"/>
</dbReference>
<dbReference type="Proteomes" id="UP000295294">
    <property type="component" value="Chromosome 1"/>
</dbReference>
<dbReference type="KEGG" id="cox:E0W60_09840"/>
<organism evidence="7 8">
    <name type="scientific">Cupriavidus oxalaticus</name>
    <dbReference type="NCBI Taxonomy" id="96344"/>
    <lineage>
        <taxon>Bacteria</taxon>
        <taxon>Pseudomonadati</taxon>
        <taxon>Pseudomonadota</taxon>
        <taxon>Betaproteobacteria</taxon>
        <taxon>Burkholderiales</taxon>
        <taxon>Burkholderiaceae</taxon>
        <taxon>Cupriavidus</taxon>
    </lineage>
</organism>
<evidence type="ECO:0000256" key="1">
    <source>
        <dbReference type="ARBA" id="ARBA00023015"/>
    </source>
</evidence>